<dbReference type="Gene3D" id="3.90.640.10">
    <property type="entry name" value="Actin, Chain A, domain 4"/>
    <property type="match status" value="1"/>
</dbReference>
<evidence type="ECO:0000256" key="8">
    <source>
        <dbReference type="HAMAP-Rule" id="MF_00332"/>
    </source>
</evidence>
<dbReference type="PROSITE" id="PS00329">
    <property type="entry name" value="HSP70_2"/>
    <property type="match status" value="1"/>
</dbReference>
<dbReference type="SUPFAM" id="SSF53067">
    <property type="entry name" value="Actin-like ATPase domain"/>
    <property type="match status" value="2"/>
</dbReference>
<evidence type="ECO:0000256" key="6">
    <source>
        <dbReference type="ARBA" id="ARBA00023016"/>
    </source>
</evidence>
<keyword evidence="3 8" id="KW-0597">Phosphoprotein</keyword>
<dbReference type="Pfam" id="PF00012">
    <property type="entry name" value="HSP70"/>
    <property type="match status" value="1"/>
</dbReference>
<dbReference type="PROSITE" id="PS00297">
    <property type="entry name" value="HSP70_1"/>
    <property type="match status" value="1"/>
</dbReference>
<keyword evidence="6 8" id="KW-0346">Stress response</keyword>
<dbReference type="FunFam" id="3.30.420.40:FF:000004">
    <property type="entry name" value="Molecular chaperone DnaK"/>
    <property type="match status" value="1"/>
</dbReference>
<dbReference type="PANTHER" id="PTHR19375">
    <property type="entry name" value="HEAT SHOCK PROTEIN 70KDA"/>
    <property type="match status" value="1"/>
</dbReference>
<dbReference type="InterPro" id="IPR018181">
    <property type="entry name" value="Heat_shock_70_CS"/>
</dbReference>
<keyword evidence="4 8" id="KW-0547">Nucleotide-binding</keyword>
<dbReference type="PROSITE" id="PS01036">
    <property type="entry name" value="HSP70_3"/>
    <property type="match status" value="1"/>
</dbReference>
<dbReference type="CDD" id="cd10234">
    <property type="entry name" value="ASKHA_NBD_HSP70_DnaK-like"/>
    <property type="match status" value="1"/>
</dbReference>
<dbReference type="Gene3D" id="1.20.1270.10">
    <property type="match status" value="1"/>
</dbReference>
<dbReference type="FunFam" id="2.60.34.10:FF:000014">
    <property type="entry name" value="Chaperone protein DnaK HSP70"/>
    <property type="match status" value="1"/>
</dbReference>
<dbReference type="GO" id="GO:0140662">
    <property type="term" value="F:ATP-dependent protein folding chaperone"/>
    <property type="evidence" value="ECO:0007669"/>
    <property type="project" value="InterPro"/>
</dbReference>
<dbReference type="SUPFAM" id="SSF100934">
    <property type="entry name" value="Heat shock protein 70kD (HSP70), C-terminal subdomain"/>
    <property type="match status" value="1"/>
</dbReference>
<protein>
    <recommendedName>
        <fullName evidence="8">Chaperone protein DnaK</fullName>
    </recommendedName>
    <alternativeName>
        <fullName evidence="8">HSP70</fullName>
    </alternativeName>
    <alternativeName>
        <fullName evidence="8">Heat shock 70 kDa protein</fullName>
    </alternativeName>
    <alternativeName>
        <fullName evidence="8">Heat shock protein 70</fullName>
    </alternativeName>
</protein>
<reference evidence="12 13" key="1">
    <citation type="journal article" date="2016" name="Nat. Commun.">
        <title>Thousands of microbial genomes shed light on interconnected biogeochemical processes in an aquifer system.</title>
        <authorList>
            <person name="Anantharaman K."/>
            <person name="Brown C.T."/>
            <person name="Hug L.A."/>
            <person name="Sharon I."/>
            <person name="Castelle C.J."/>
            <person name="Probst A.J."/>
            <person name="Thomas B.C."/>
            <person name="Singh A."/>
            <person name="Wilkins M.J."/>
            <person name="Karaoz U."/>
            <person name="Brodie E.L."/>
            <person name="Williams K.H."/>
            <person name="Hubbard S.S."/>
            <person name="Banfield J.F."/>
        </authorList>
    </citation>
    <scope>NUCLEOTIDE SEQUENCE [LARGE SCALE GENOMIC DNA]</scope>
</reference>
<gene>
    <name evidence="8" type="primary">dnaK</name>
    <name evidence="12" type="ORF">A3D77_03735</name>
</gene>
<accession>A0A1F5ZX43</accession>
<dbReference type="NCBIfam" id="NF003520">
    <property type="entry name" value="PRK05183.1"/>
    <property type="match status" value="1"/>
</dbReference>
<evidence type="ECO:0000313" key="13">
    <source>
        <dbReference type="Proteomes" id="UP000176923"/>
    </source>
</evidence>
<dbReference type="GO" id="GO:0051082">
    <property type="term" value="F:unfolded protein binding"/>
    <property type="evidence" value="ECO:0007669"/>
    <property type="project" value="InterPro"/>
</dbReference>
<keyword evidence="10" id="KW-0175">Coiled coil</keyword>
<evidence type="ECO:0000313" key="12">
    <source>
        <dbReference type="EMBL" id="OGG17010.1"/>
    </source>
</evidence>
<dbReference type="Gene3D" id="3.30.420.40">
    <property type="match status" value="2"/>
</dbReference>
<dbReference type="Gene3D" id="2.60.34.10">
    <property type="entry name" value="Substrate Binding Domain Of DNAk, Chain A, domain 1"/>
    <property type="match status" value="1"/>
</dbReference>
<dbReference type="STRING" id="1798382.A3D77_03735"/>
<evidence type="ECO:0000256" key="11">
    <source>
        <dbReference type="SAM" id="MobiDB-lite"/>
    </source>
</evidence>
<comment type="similarity">
    <text evidence="2 8 9">Belongs to the heat shock protein 70 family.</text>
</comment>
<comment type="induction">
    <text evidence="8">By stress conditions e.g. heat shock.</text>
</comment>
<dbReference type="NCBIfam" id="NF001413">
    <property type="entry name" value="PRK00290.1"/>
    <property type="match status" value="1"/>
</dbReference>
<dbReference type="FunFam" id="1.20.1270.10:FF:000001">
    <property type="entry name" value="Molecular chaperone DnaK"/>
    <property type="match status" value="1"/>
</dbReference>
<proteinExistence type="evidence at transcript level"/>
<feature type="coiled-coil region" evidence="10">
    <location>
        <begin position="244"/>
        <end position="271"/>
    </location>
</feature>
<feature type="compositionally biased region" description="Basic and acidic residues" evidence="11">
    <location>
        <begin position="608"/>
        <end position="628"/>
    </location>
</feature>
<evidence type="ECO:0000256" key="3">
    <source>
        <dbReference type="ARBA" id="ARBA00022553"/>
    </source>
</evidence>
<evidence type="ECO:0000256" key="1">
    <source>
        <dbReference type="ARBA" id="ARBA00002290"/>
    </source>
</evidence>
<dbReference type="NCBIfam" id="TIGR02350">
    <property type="entry name" value="prok_dnaK"/>
    <property type="match status" value="1"/>
</dbReference>
<feature type="modified residue" description="Phosphothreonine; by autocatalysis" evidence="8">
    <location>
        <position position="195"/>
    </location>
</feature>
<dbReference type="GO" id="GO:0005524">
    <property type="term" value="F:ATP binding"/>
    <property type="evidence" value="ECO:0007669"/>
    <property type="project" value="UniProtKB-UniRule"/>
</dbReference>
<feature type="compositionally biased region" description="Low complexity" evidence="11">
    <location>
        <begin position="591"/>
        <end position="607"/>
    </location>
</feature>
<dbReference type="Proteomes" id="UP000176923">
    <property type="component" value="Unassembled WGS sequence"/>
</dbReference>
<dbReference type="InterPro" id="IPR029048">
    <property type="entry name" value="HSP70_C_sf"/>
</dbReference>
<dbReference type="PRINTS" id="PR00301">
    <property type="entry name" value="HEATSHOCK70"/>
</dbReference>
<feature type="compositionally biased region" description="Basic and acidic residues" evidence="11">
    <location>
        <begin position="569"/>
        <end position="578"/>
    </location>
</feature>
<dbReference type="FunFam" id="3.90.640.10:FF:000003">
    <property type="entry name" value="Molecular chaperone DnaK"/>
    <property type="match status" value="1"/>
</dbReference>
<keyword evidence="7 8" id="KW-0143">Chaperone</keyword>
<dbReference type="SUPFAM" id="SSF100920">
    <property type="entry name" value="Heat shock protein 70kD (HSP70), peptide-binding domain"/>
    <property type="match status" value="1"/>
</dbReference>
<evidence type="ECO:0000256" key="10">
    <source>
        <dbReference type="SAM" id="Coils"/>
    </source>
</evidence>
<dbReference type="InterPro" id="IPR013126">
    <property type="entry name" value="Hsp_70_fam"/>
</dbReference>
<evidence type="ECO:0000256" key="2">
    <source>
        <dbReference type="ARBA" id="ARBA00007381"/>
    </source>
</evidence>
<dbReference type="AlphaFoldDB" id="A0A1F5ZX43"/>
<comment type="caution">
    <text evidence="12">The sequence shown here is derived from an EMBL/GenBank/DDBJ whole genome shotgun (WGS) entry which is preliminary data.</text>
</comment>
<name>A0A1F5ZX43_9BACT</name>
<dbReference type="InterPro" id="IPR043129">
    <property type="entry name" value="ATPase_NBD"/>
</dbReference>
<evidence type="ECO:0000256" key="9">
    <source>
        <dbReference type="RuleBase" id="RU003322"/>
    </source>
</evidence>
<dbReference type="EMBL" id="MFJL01000004">
    <property type="protein sequence ID" value="OGG17010.1"/>
    <property type="molecule type" value="Genomic_DNA"/>
</dbReference>
<dbReference type="HAMAP" id="MF_00332">
    <property type="entry name" value="DnaK"/>
    <property type="match status" value="1"/>
</dbReference>
<feature type="region of interest" description="Disordered" evidence="11">
    <location>
        <begin position="569"/>
        <end position="628"/>
    </location>
</feature>
<dbReference type="InterPro" id="IPR029047">
    <property type="entry name" value="HSP70_peptide-bd_sf"/>
</dbReference>
<evidence type="ECO:0000256" key="7">
    <source>
        <dbReference type="ARBA" id="ARBA00023186"/>
    </source>
</evidence>
<dbReference type="FunFam" id="3.30.420.40:FF:000020">
    <property type="entry name" value="Chaperone protein HscA homolog"/>
    <property type="match status" value="1"/>
</dbReference>
<evidence type="ECO:0000256" key="4">
    <source>
        <dbReference type="ARBA" id="ARBA00022741"/>
    </source>
</evidence>
<comment type="function">
    <text evidence="1 8">Acts as a chaperone.</text>
</comment>
<evidence type="ECO:0000256" key="5">
    <source>
        <dbReference type="ARBA" id="ARBA00022840"/>
    </source>
</evidence>
<organism evidence="12 13">
    <name type="scientific">Candidatus Gottesmanbacteria bacterium RIFCSPHIGHO2_02_FULL_39_11</name>
    <dbReference type="NCBI Taxonomy" id="1798382"/>
    <lineage>
        <taxon>Bacteria</taxon>
        <taxon>Candidatus Gottesmaniibacteriota</taxon>
    </lineage>
</organism>
<feature type="coiled-coil region" evidence="10">
    <location>
        <begin position="501"/>
        <end position="528"/>
    </location>
</feature>
<dbReference type="GO" id="GO:0005737">
    <property type="term" value="C:cytoplasm"/>
    <property type="evidence" value="ECO:0007669"/>
    <property type="project" value="UniProtKB-ARBA"/>
</dbReference>
<sequence length="628" mass="68057">MSKIIGIDLGTTNSCVAVMEGGSPKVIHSSEGRNVIPSVVDPIKHIVGDVAKRQIVINPKSTVFSVKRLMGRKFNDRSVQYDLKWLPYTVKAGREGMAVIEVAGKTFTPQEISAMILQKIKADAESYLGEKVSEAVITVPAYFDDSQRQATKQAGEIAGLTVKRILNEPTAAALAYGLDKKHAHTVAVYDLGGGTFDISVLELGEGVYEVKATNGDTHLGGDDFDKVILDFFAEEFKKEHGVDLRRDAQALQRLKDAAEKAKIELSSSLESDINLPFITQGKEGPLHFVTKLTRSKLETLVSDLIKKTIIPVESCLKDSKLTKDKIDEVVMVGGMTRMPKVIEIVKEFFGKEPNRSVNPDEVVAVGAAVQAGVLTGEVRDVVLLDVTPLTLGVETMGSVMTPLINRNTTVPTSKAEVFSTAADNQTSVEINVLQGERPMASDNKSLGRFILSGIPPAPRGIPQVEVSFDIDANGILSVSAKDKASGKTQSIKITGSTGLSKDEIEKMTKEAEANAEGDREKKEKIETRNRADNMIYVAEKSLKDAGDKVPSDVKKDVEEKISDLKKVLDSGSKDELDGKTSALSDSMQKIGQAMNQGQQQGQGADNSQQRKEEKEDDKKDVKEGEVVS</sequence>
<dbReference type="InterPro" id="IPR012725">
    <property type="entry name" value="Chaperone_DnaK"/>
</dbReference>
<keyword evidence="5 8" id="KW-0067">ATP-binding</keyword>